<accession>A0ABX2RR72</accession>
<organism evidence="2 3">
    <name type="scientific">Micromonospora purpureochromogenes</name>
    <dbReference type="NCBI Taxonomy" id="47872"/>
    <lineage>
        <taxon>Bacteria</taxon>
        <taxon>Bacillati</taxon>
        <taxon>Actinomycetota</taxon>
        <taxon>Actinomycetes</taxon>
        <taxon>Micromonosporales</taxon>
        <taxon>Micromonosporaceae</taxon>
        <taxon>Micromonospora</taxon>
    </lineage>
</organism>
<gene>
    <name evidence="2" type="ORF">HDA35_004861</name>
</gene>
<dbReference type="EMBL" id="JACCCQ010000001">
    <property type="protein sequence ID" value="NYF59030.1"/>
    <property type="molecule type" value="Genomic_DNA"/>
</dbReference>
<proteinExistence type="predicted"/>
<evidence type="ECO:0000313" key="3">
    <source>
        <dbReference type="Proteomes" id="UP000631553"/>
    </source>
</evidence>
<protein>
    <recommendedName>
        <fullName evidence="1">Saccharopine dehydrogenase NADP binding domain-containing protein</fullName>
    </recommendedName>
</protein>
<feature type="domain" description="Saccharopine dehydrogenase NADP binding" evidence="1">
    <location>
        <begin position="48"/>
        <end position="162"/>
    </location>
</feature>
<dbReference type="Pfam" id="PF03435">
    <property type="entry name" value="Sacchrp_dh_NADP"/>
    <property type="match status" value="1"/>
</dbReference>
<evidence type="ECO:0000313" key="2">
    <source>
        <dbReference type="EMBL" id="NYF59030.1"/>
    </source>
</evidence>
<reference evidence="2 3" key="1">
    <citation type="submission" date="2020-07" db="EMBL/GenBank/DDBJ databases">
        <title>Sequencing the genomes of 1000 actinobacteria strains.</title>
        <authorList>
            <person name="Klenk H.-P."/>
        </authorList>
    </citation>
    <scope>NUCLEOTIDE SEQUENCE [LARGE SCALE GENOMIC DNA]</scope>
    <source>
        <strain evidence="2 3">DSM 43814</strain>
    </source>
</reference>
<dbReference type="Gene3D" id="3.40.50.720">
    <property type="entry name" value="NAD(P)-binding Rossmann-like Domain"/>
    <property type="match status" value="1"/>
</dbReference>
<dbReference type="PANTHER" id="PTHR43781:SF1">
    <property type="entry name" value="SACCHAROPINE DEHYDROGENASE"/>
    <property type="match status" value="1"/>
</dbReference>
<sequence length="394" mass="41819">MAASATVAMSEIVWGMAFQTLLRGWSLLEDLSSRSFEGELQMGSSQTVAVFGAYGHTGRFVVTELRDRGFVPLLLGRDAGKLKALAASHPGLEYRVASVDDPASLDQALTGAAAVVNCAGPFASTAPPVIEAALRAGVPYVDVAAEIEANLDTFTHFTDRARTAGVAVVPAMAFFGGLGDLLVTTAMGDWTAADEAHVAYGLSSWHPTAGTLASGTVSRERRDGRRVRYTGGRLEYFVDERDLPILEWDFPAPMGRRSVLGEFTMADVVTVPSHLSIPEVRTYMTTDAARDLAAPGTPAPTAVDELGRSAQTFTVDVIVRSGDTQRRVVASGRDIYAISAPLAVEAVHRILGGRTRTSGVASAGEMFDAPDFLRALSAYISLEPAHESRAPQFA</sequence>
<dbReference type="RefSeq" id="WP_308495190.1">
    <property type="nucleotide sequence ID" value="NZ_JACCCQ010000001.1"/>
</dbReference>
<dbReference type="PANTHER" id="PTHR43781">
    <property type="entry name" value="SACCHAROPINE DEHYDROGENASE"/>
    <property type="match status" value="1"/>
</dbReference>
<comment type="caution">
    <text evidence="2">The sequence shown here is derived from an EMBL/GenBank/DDBJ whole genome shotgun (WGS) entry which is preliminary data.</text>
</comment>
<dbReference type="InterPro" id="IPR005097">
    <property type="entry name" value="Sacchrp_dh_NADP-bd"/>
</dbReference>
<name>A0ABX2RR72_9ACTN</name>
<dbReference type="InterPro" id="IPR036291">
    <property type="entry name" value="NAD(P)-bd_dom_sf"/>
</dbReference>
<dbReference type="SUPFAM" id="SSF51735">
    <property type="entry name" value="NAD(P)-binding Rossmann-fold domains"/>
    <property type="match status" value="1"/>
</dbReference>
<keyword evidence="3" id="KW-1185">Reference proteome</keyword>
<dbReference type="Proteomes" id="UP000631553">
    <property type="component" value="Unassembled WGS sequence"/>
</dbReference>
<evidence type="ECO:0000259" key="1">
    <source>
        <dbReference type="Pfam" id="PF03435"/>
    </source>
</evidence>